<evidence type="ECO:0000256" key="1">
    <source>
        <dbReference type="SAM" id="MobiDB-lite"/>
    </source>
</evidence>
<dbReference type="AlphaFoldDB" id="A0A0W8FHZ4"/>
<accession>A0A0W8FHZ4</accession>
<evidence type="ECO:0000313" key="2">
    <source>
        <dbReference type="EMBL" id="KUG20524.1"/>
    </source>
</evidence>
<organism evidence="2">
    <name type="scientific">hydrocarbon metagenome</name>
    <dbReference type="NCBI Taxonomy" id="938273"/>
    <lineage>
        <taxon>unclassified sequences</taxon>
        <taxon>metagenomes</taxon>
        <taxon>ecological metagenomes</taxon>
    </lineage>
</organism>
<name>A0A0W8FHZ4_9ZZZZ</name>
<dbReference type="EMBL" id="LNQE01001182">
    <property type="protein sequence ID" value="KUG20524.1"/>
    <property type="molecule type" value="Genomic_DNA"/>
</dbReference>
<proteinExistence type="predicted"/>
<comment type="caution">
    <text evidence="2">The sequence shown here is derived from an EMBL/GenBank/DDBJ whole genome shotgun (WGS) entry which is preliminary data.</text>
</comment>
<sequence length="46" mass="5166">MPGGREYLIEALRRECPPWIRAHGRRKAASQSLLPPEYGTNKQSSG</sequence>
<feature type="region of interest" description="Disordered" evidence="1">
    <location>
        <begin position="23"/>
        <end position="46"/>
    </location>
</feature>
<reference evidence="2" key="1">
    <citation type="journal article" date="2015" name="Proc. Natl. Acad. Sci. U.S.A.">
        <title>Networks of energetic and metabolic interactions define dynamics in microbial communities.</title>
        <authorList>
            <person name="Embree M."/>
            <person name="Liu J.K."/>
            <person name="Al-Bassam M.M."/>
            <person name="Zengler K."/>
        </authorList>
    </citation>
    <scope>NUCLEOTIDE SEQUENCE</scope>
</reference>
<protein>
    <submittedName>
        <fullName evidence="2">Uncharacterized protein</fullName>
    </submittedName>
</protein>
<gene>
    <name evidence="2" type="ORF">ASZ90_009747</name>
</gene>